<organism evidence="1 2">
    <name type="scientific">Zalerion maritima</name>
    <dbReference type="NCBI Taxonomy" id="339359"/>
    <lineage>
        <taxon>Eukaryota</taxon>
        <taxon>Fungi</taxon>
        <taxon>Dikarya</taxon>
        <taxon>Ascomycota</taxon>
        <taxon>Pezizomycotina</taxon>
        <taxon>Sordariomycetes</taxon>
        <taxon>Lulworthiomycetidae</taxon>
        <taxon>Lulworthiales</taxon>
        <taxon>Lulworthiaceae</taxon>
        <taxon>Zalerion</taxon>
    </lineage>
</organism>
<dbReference type="EMBL" id="JAKWBI020000399">
    <property type="protein sequence ID" value="KAJ2895487.1"/>
    <property type="molecule type" value="Genomic_DNA"/>
</dbReference>
<keyword evidence="2" id="KW-1185">Reference proteome</keyword>
<dbReference type="Proteomes" id="UP001201980">
    <property type="component" value="Unassembled WGS sequence"/>
</dbReference>
<comment type="caution">
    <text evidence="1">The sequence shown here is derived from an EMBL/GenBank/DDBJ whole genome shotgun (WGS) entry which is preliminary data.</text>
</comment>
<name>A0AAD5RIU5_9PEZI</name>
<proteinExistence type="predicted"/>
<evidence type="ECO:0000313" key="2">
    <source>
        <dbReference type="Proteomes" id="UP001201980"/>
    </source>
</evidence>
<dbReference type="AlphaFoldDB" id="A0AAD5RIU5"/>
<accession>A0AAD5RIU5</accession>
<evidence type="ECO:0000313" key="1">
    <source>
        <dbReference type="EMBL" id="KAJ2895487.1"/>
    </source>
</evidence>
<gene>
    <name evidence="1" type="ORF">MKZ38_006424</name>
</gene>
<sequence>MGTNCHKLPRLQLRSGKFIGQSATSALLALPPQRFPRLFDEEQDPRTRSSKVRKAVATNRSSIQTIMDAVLGLEPLGCQLKPRTGSRFGVSISPNPLIIALERIAHWNARYLSHISHDAKPMFVDCVAPTLYNNAAEANMESTLTNLERE</sequence>
<reference evidence="1" key="1">
    <citation type="submission" date="2022-07" db="EMBL/GenBank/DDBJ databases">
        <title>Draft genome sequence of Zalerion maritima ATCC 34329, a (micro)plastics degrading marine fungus.</title>
        <authorList>
            <person name="Paco A."/>
            <person name="Goncalves M.F.M."/>
            <person name="Rocha-Santos T.A.P."/>
            <person name="Alves A."/>
        </authorList>
    </citation>
    <scope>NUCLEOTIDE SEQUENCE</scope>
    <source>
        <strain evidence="1">ATCC 34329</strain>
    </source>
</reference>
<protein>
    <submittedName>
        <fullName evidence="1">Uncharacterized protein</fullName>
    </submittedName>
</protein>